<reference evidence="1" key="1">
    <citation type="submission" date="2021-11" db="EMBL/GenBank/DDBJ databases">
        <title>Study of the species diversity of bacterial strains isolated from a unique natural object - Shulgan-Tash cave (Bashkiria).</title>
        <authorList>
            <person name="Sazanova A.L."/>
            <person name="Chirak E.R."/>
            <person name="Safronova V.I."/>
        </authorList>
    </citation>
    <scope>NUCLEOTIDE SEQUENCE</scope>
    <source>
        <strain evidence="1">P1</strain>
    </source>
</reference>
<name>A0AC61U600_9MICO</name>
<gene>
    <name evidence="1" type="ORF">LP422_04915</name>
</gene>
<organism evidence="1 2">
    <name type="scientific">Janibacter limosus</name>
    <dbReference type="NCBI Taxonomy" id="53458"/>
    <lineage>
        <taxon>Bacteria</taxon>
        <taxon>Bacillati</taxon>
        <taxon>Actinomycetota</taxon>
        <taxon>Actinomycetes</taxon>
        <taxon>Micrococcales</taxon>
        <taxon>Intrasporangiaceae</taxon>
        <taxon>Janibacter</taxon>
    </lineage>
</organism>
<evidence type="ECO:0000313" key="2">
    <source>
        <dbReference type="Proteomes" id="UP001059663"/>
    </source>
</evidence>
<sequence>MIDHGGEHPREPGRDDPADSPFGPVLIVLAVALISINLRPGATSLGPLLEEVRTAFGLGGTLAGLLTALPGFAFAVAGGLAVGLARKVGLSAGITLGVAGVVVALVARVLTDSSALFLVLTALALAGMGPGNVLVPAWIKTHSSDGGVRLMTIYSMGLTVGGTAGPLLAAPIAAVAPGQWRGALGLWGLVALTALVPRVVISLKDRVHRRAAGERPTSRIRHSPTAIALTVLFGVQSTNAYVQFGWVPQIYRDAGLSATTAGALTSILAALGIIGGLIMPTVIARSRDLSVWMIGFGGLSVAGYLGLLLAPATLSWLWAVLLGLSGFAFPTAIALITARTRDPHVTAQLSGFVQPVGYLLAGIGPPPVGLLHEATGWLDAGPRPARGDDRPRDHAGGPAGRATGVGGRRDRGSTLTSPPRHCRR</sequence>
<evidence type="ECO:0000313" key="1">
    <source>
        <dbReference type="EMBL" id="UUZ45470.1"/>
    </source>
</evidence>
<accession>A0AC61U600</accession>
<protein>
    <submittedName>
        <fullName evidence="1">MFS transporter</fullName>
    </submittedName>
</protein>
<proteinExistence type="predicted"/>
<dbReference type="EMBL" id="CP087977">
    <property type="protein sequence ID" value="UUZ45470.1"/>
    <property type="molecule type" value="Genomic_DNA"/>
</dbReference>
<dbReference type="Proteomes" id="UP001059663">
    <property type="component" value="Chromosome"/>
</dbReference>